<comment type="caution">
    <text evidence="4">The sequence shown here is derived from an EMBL/GenBank/DDBJ whole genome shotgun (WGS) entry which is preliminary data.</text>
</comment>
<dbReference type="OrthoDB" id="6224010at2759"/>
<accession>W1QLD0</accession>
<dbReference type="GO" id="GO:0005743">
    <property type="term" value="C:mitochondrial inner membrane"/>
    <property type="evidence" value="ECO:0007669"/>
    <property type="project" value="UniProtKB-SubCell"/>
</dbReference>
<dbReference type="RefSeq" id="XP_013936622.1">
    <property type="nucleotide sequence ID" value="XM_014081147.1"/>
</dbReference>
<dbReference type="Proteomes" id="UP000008673">
    <property type="component" value="Unassembled WGS sequence"/>
</dbReference>
<keyword evidence="3" id="KW-0999">Mitochondrion inner membrane</keyword>
<dbReference type="KEGG" id="opa:HPODL_05130"/>
<dbReference type="STRING" id="871575.W1QLD0"/>
<sequence>MDRKRVDGLPPWMLTPKEEKEVFLNWRDNTWKACDQFVQDFVKCEHMAGYGVWFKCRKQSTKMKECIKSRQKQEYVDEERDKFIKKKMEFLNQQREGQRRDKAE</sequence>
<evidence type="ECO:0000256" key="2">
    <source>
        <dbReference type="ARBA" id="ARBA00023157"/>
    </source>
</evidence>
<gene>
    <name evidence="4" type="ORF">HPODL_05130</name>
</gene>
<dbReference type="GeneID" id="25774553"/>
<dbReference type="AlphaFoldDB" id="W1QLD0"/>
<evidence type="ECO:0000256" key="1">
    <source>
        <dbReference type="ARBA" id="ARBA00007347"/>
    </source>
</evidence>
<evidence type="ECO:0000256" key="3">
    <source>
        <dbReference type="RuleBase" id="RU364104"/>
    </source>
</evidence>
<dbReference type="InterPro" id="IPR013892">
    <property type="entry name" value="Cyt_c_biogenesis_Cmc1-like"/>
</dbReference>
<dbReference type="OMA" id="WILTPKE"/>
<organism evidence="4 5">
    <name type="scientific">Ogataea parapolymorpha (strain ATCC 26012 / BCRC 20466 / JCM 22074 / NRRL Y-7560 / DL-1)</name>
    <name type="common">Yeast</name>
    <name type="synonym">Hansenula polymorpha</name>
    <dbReference type="NCBI Taxonomy" id="871575"/>
    <lineage>
        <taxon>Eukaryota</taxon>
        <taxon>Fungi</taxon>
        <taxon>Dikarya</taxon>
        <taxon>Ascomycota</taxon>
        <taxon>Saccharomycotina</taxon>
        <taxon>Pichiomycetes</taxon>
        <taxon>Pichiales</taxon>
        <taxon>Pichiaceae</taxon>
        <taxon>Ogataea</taxon>
    </lineage>
</organism>
<proteinExistence type="inferred from homology"/>
<dbReference type="HOGENOM" id="CLU_147575_0_0_1"/>
<dbReference type="eggNOG" id="KOG4624">
    <property type="taxonomic scope" value="Eukaryota"/>
</dbReference>
<keyword evidence="3" id="KW-0472">Membrane</keyword>
<evidence type="ECO:0000313" key="4">
    <source>
        <dbReference type="EMBL" id="ESX02036.1"/>
    </source>
</evidence>
<comment type="subcellular location">
    <subcellularLocation>
        <location evidence="3">Mitochondrion inner membrane</location>
    </subcellularLocation>
</comment>
<evidence type="ECO:0000313" key="5">
    <source>
        <dbReference type="Proteomes" id="UP000008673"/>
    </source>
</evidence>
<comment type="function">
    <text evidence="3">Required for mitochondrial cytochrome c oxidase (COX) assembly and respiration.</text>
</comment>
<keyword evidence="3" id="KW-0143">Chaperone</keyword>
<keyword evidence="5" id="KW-1185">Reference proteome</keyword>
<dbReference type="Pfam" id="PF08583">
    <property type="entry name" value="Cmc1"/>
    <property type="match status" value="1"/>
</dbReference>
<name>W1QLD0_OGAPD</name>
<keyword evidence="2" id="KW-1015">Disulfide bond</keyword>
<dbReference type="PROSITE" id="PS51808">
    <property type="entry name" value="CHCH"/>
    <property type="match status" value="1"/>
</dbReference>
<reference evidence="4 5" key="1">
    <citation type="journal article" date="2013" name="BMC Genomics">
        <title>Genome sequence and analysis of methylotrophic yeast Hansenula polymorpha DL1.</title>
        <authorList>
            <person name="Ravin N.V."/>
            <person name="Eldarov M.A."/>
            <person name="Kadnikov V.V."/>
            <person name="Beletsky A.V."/>
            <person name="Schneider J."/>
            <person name="Mardanova E.S."/>
            <person name="Smekalova E.M."/>
            <person name="Zvereva M.I."/>
            <person name="Dontsova O.A."/>
            <person name="Mardanov A.V."/>
            <person name="Skryabin K.G."/>
        </authorList>
    </citation>
    <scope>NUCLEOTIDE SEQUENCE [LARGE SCALE GENOMIC DNA]</scope>
    <source>
        <strain evidence="5">ATCC 26012 / BCRC 20466 / JCM 22074 / NRRL Y-7560 / DL-1</strain>
    </source>
</reference>
<keyword evidence="3" id="KW-0496">Mitochondrion</keyword>
<comment type="similarity">
    <text evidence="1 3">Belongs to the CMC family.</text>
</comment>
<protein>
    <recommendedName>
        <fullName evidence="3">COX assembly mitochondrial protein</fullName>
    </recommendedName>
</protein>
<dbReference type="EMBL" id="AEOI02000004">
    <property type="protein sequence ID" value="ESX02036.1"/>
    <property type="molecule type" value="Genomic_DNA"/>
</dbReference>